<dbReference type="SUPFAM" id="SSF48452">
    <property type="entry name" value="TPR-like"/>
    <property type="match status" value="2"/>
</dbReference>
<sequence length="817" mass="93063">MDRDASSRQLFETLRARLGSLSEALFDKAPCTRRSASRPATNSFRGSGPDLLILCRGLSAVDTVLRRFEQKWYRLTVEDRLAIWNEWDIRLERLHGDVRDPCGLCFVAPGFGAPAAATSYDCAVCSHRVTSFTEEMERYARRLDDNLEYLAAVSSSPPPVAHPTSEPSPAPEPPATPVPPPVPDDTAKDDRIRELETKCQDYSEILEQTQDVLQAVNAEKTAQEETAKALLEDLATLRKAREESEALSKLLGNDLQEAMNGIEKYAEDLDDLMRWQTAQVAYAQLHRLLHKQLDRIIASTNETTPDIEQRRKELDVKSLRLRHKQSVALMRLGRHQEAEVMCAEVWDRRELLRVETSKTVVRALVKDYCDMLVRNGKHDEAEREYRLLLLNELHGTTDREDEKERFIIYTRLGDIKMEQKKYIEAAMQHKDALEKIMQLQPLDVDQAAESVVKCLVAQRMQEEAVVNLDSTIGKYLETIWVSRPENFEKPSVLACGHEHGIRLVQEGKDESAMAVLLAVWERRKALVGHEDHRPGAMETALALVDLSVKTDNLSRLETLFHWITQNPIPDQTEGDRLWYRYRLGCVQAVLAKYAVAGNNLRKALTRQRELFGADDPDTLQYTQLLAEVLRRERRIEEAITLVRDIWETRQRYLNARGGVLQAILRIGHIYGDILAESNDPKTLLAADTILRDVWEMVSTNLSTIQLSLLSLNQLSGLISAGDCYAFVLMKRNKFAAAKDVLAIVLNWKRWPSLNCDPAAVERTAYLLNKANGLEQKEAEAKKVKYQPSNVTYHILRLRYLLDRWYNPGAVTGYITNS</sequence>
<gene>
    <name evidence="3" type="ORF">PoMZ_12983</name>
</gene>
<accession>A0A4P7NVP5</accession>
<evidence type="ECO:0000313" key="3">
    <source>
        <dbReference type="EMBL" id="QBZ66016.1"/>
    </source>
</evidence>
<feature type="compositionally biased region" description="Pro residues" evidence="2">
    <location>
        <begin position="156"/>
        <end position="183"/>
    </location>
</feature>
<dbReference type="AlphaFoldDB" id="A0A4P7NVP5"/>
<dbReference type="InterPro" id="IPR011990">
    <property type="entry name" value="TPR-like_helical_dom_sf"/>
</dbReference>
<name>A0A4P7NVP5_PYROR</name>
<dbReference type="Proteomes" id="UP000294847">
    <property type="component" value="Chromosome 7"/>
</dbReference>
<protein>
    <submittedName>
        <fullName evidence="3">Uncharacterized protein</fullName>
    </submittedName>
</protein>
<feature type="region of interest" description="Disordered" evidence="2">
    <location>
        <begin position="154"/>
        <end position="188"/>
    </location>
</feature>
<dbReference type="EMBL" id="CP034210">
    <property type="protein sequence ID" value="QBZ66016.1"/>
    <property type="molecule type" value="Genomic_DNA"/>
</dbReference>
<dbReference type="Gene3D" id="1.25.40.10">
    <property type="entry name" value="Tetratricopeptide repeat domain"/>
    <property type="match status" value="2"/>
</dbReference>
<proteinExistence type="predicted"/>
<feature type="coiled-coil region" evidence="1">
    <location>
        <begin position="192"/>
        <end position="247"/>
    </location>
</feature>
<organism evidence="3 4">
    <name type="scientific">Pyricularia oryzae</name>
    <name type="common">Rice blast fungus</name>
    <name type="synonym">Magnaporthe oryzae</name>
    <dbReference type="NCBI Taxonomy" id="318829"/>
    <lineage>
        <taxon>Eukaryota</taxon>
        <taxon>Fungi</taxon>
        <taxon>Dikarya</taxon>
        <taxon>Ascomycota</taxon>
        <taxon>Pezizomycotina</taxon>
        <taxon>Sordariomycetes</taxon>
        <taxon>Sordariomycetidae</taxon>
        <taxon>Magnaporthales</taxon>
        <taxon>Pyriculariaceae</taxon>
        <taxon>Pyricularia</taxon>
    </lineage>
</organism>
<evidence type="ECO:0000313" key="4">
    <source>
        <dbReference type="Proteomes" id="UP000294847"/>
    </source>
</evidence>
<reference evidence="3 4" key="1">
    <citation type="journal article" date="2019" name="Mol. Biol. Evol.">
        <title>Blast fungal genomes show frequent chromosomal changes, gene gains and losses, and effector gene turnover.</title>
        <authorList>
            <person name="Gomez Luciano L.B."/>
            <person name="Jason Tsai I."/>
            <person name="Chuma I."/>
            <person name="Tosa Y."/>
            <person name="Chen Y.H."/>
            <person name="Li J.Y."/>
            <person name="Li M.Y."/>
            <person name="Jade Lu M.Y."/>
            <person name="Nakayashiki H."/>
            <person name="Li W.H."/>
        </authorList>
    </citation>
    <scope>NUCLEOTIDE SEQUENCE [LARGE SCALE GENOMIC DNA]</scope>
    <source>
        <strain evidence="3">MZ5-1-6</strain>
    </source>
</reference>
<keyword evidence="1" id="KW-0175">Coiled coil</keyword>
<evidence type="ECO:0000256" key="1">
    <source>
        <dbReference type="SAM" id="Coils"/>
    </source>
</evidence>
<evidence type="ECO:0000256" key="2">
    <source>
        <dbReference type="SAM" id="MobiDB-lite"/>
    </source>
</evidence>